<protein>
    <recommendedName>
        <fullName evidence="3">PAS domain-containing protein</fullName>
    </recommendedName>
</protein>
<proteinExistence type="predicted"/>
<evidence type="ECO:0000313" key="1">
    <source>
        <dbReference type="EMBL" id="PPB82797.1"/>
    </source>
</evidence>
<accession>A0A2P5K7V0</accession>
<dbReference type="EMBL" id="PRDW01000013">
    <property type="protein sequence ID" value="PPB82797.1"/>
    <property type="molecule type" value="Genomic_DNA"/>
</dbReference>
<dbReference type="AlphaFoldDB" id="A0A2P5K7V0"/>
<sequence length="83" mass="9412">MLKLAYQTAFHLASIGLVLSRERVIEDCNEQLCAIFRQTRGSLIGRSLDRLAPHGTGVWTFEELSETRRVAIELTPREREIAA</sequence>
<dbReference type="Proteomes" id="UP000243096">
    <property type="component" value="Unassembled WGS sequence"/>
</dbReference>
<dbReference type="InterPro" id="IPR035965">
    <property type="entry name" value="PAS-like_dom_sf"/>
</dbReference>
<evidence type="ECO:0008006" key="3">
    <source>
        <dbReference type="Google" id="ProtNLM"/>
    </source>
</evidence>
<gene>
    <name evidence="1" type="ORF">B0O95_11370</name>
</gene>
<keyword evidence="2" id="KW-1185">Reference proteome</keyword>
<dbReference type="Gene3D" id="3.30.450.20">
    <property type="entry name" value="PAS domain"/>
    <property type="match status" value="1"/>
</dbReference>
<dbReference type="SUPFAM" id="SSF55785">
    <property type="entry name" value="PYP-like sensor domain (PAS domain)"/>
    <property type="match status" value="1"/>
</dbReference>
<organism evidence="1 2">
    <name type="scientific">Mycetohabitans endofungorum</name>
    <dbReference type="NCBI Taxonomy" id="417203"/>
    <lineage>
        <taxon>Bacteria</taxon>
        <taxon>Pseudomonadati</taxon>
        <taxon>Pseudomonadota</taxon>
        <taxon>Betaproteobacteria</taxon>
        <taxon>Burkholderiales</taxon>
        <taxon>Burkholderiaceae</taxon>
        <taxon>Mycetohabitans</taxon>
    </lineage>
</organism>
<comment type="caution">
    <text evidence="1">The sequence shown here is derived from an EMBL/GenBank/DDBJ whole genome shotgun (WGS) entry which is preliminary data.</text>
</comment>
<name>A0A2P5K7V0_9BURK</name>
<evidence type="ECO:0000313" key="2">
    <source>
        <dbReference type="Proteomes" id="UP000243096"/>
    </source>
</evidence>
<reference evidence="1 2" key="1">
    <citation type="submission" date="2018-01" db="EMBL/GenBank/DDBJ databases">
        <title>Genomic Encyclopedia of Type Strains, Phase III (KMG-III): the genomes of soil and plant-associated and newly described type strains.</title>
        <authorList>
            <person name="Whitman W."/>
        </authorList>
    </citation>
    <scope>NUCLEOTIDE SEQUENCE [LARGE SCALE GENOMIC DNA]</scope>
    <source>
        <strain evidence="1 2">HKI456</strain>
    </source>
</reference>